<evidence type="ECO:0000256" key="2">
    <source>
        <dbReference type="ARBA" id="ARBA00023012"/>
    </source>
</evidence>
<keyword evidence="4 6" id="KW-0238">DNA-binding</keyword>
<evidence type="ECO:0000256" key="4">
    <source>
        <dbReference type="ARBA" id="ARBA00023125"/>
    </source>
</evidence>
<dbReference type="InterPro" id="IPR051677">
    <property type="entry name" value="AfsR-DnrI-RedD_regulator"/>
</dbReference>
<dbReference type="InterPro" id="IPR005158">
    <property type="entry name" value="BTAD"/>
</dbReference>
<sequence>MLEFFVLGRLEARSVHGGTTLRGSFQRSLLLSLLVSEGRMVSSEALVQEVWGEDPPGGVGNALQAHVSRLRKKLDALEPERTRARLVGDPHGYQLLLDGATLDADAFARSVREARAAAPEAPGRARDTLRAALLRWRGPALADVGGVLCRSAAARYDENRVQALELLFDSELALGNHAHVLGELREACAENPLRERFCEQLMLALYRSGRQAEALETYRQLWSRLTEELGIEPSPLLRRIERAILRHDPQLAPPGPRTSVPSVPSVA</sequence>
<proteinExistence type="inferred from homology"/>
<dbReference type="Pfam" id="PF00486">
    <property type="entry name" value="Trans_reg_C"/>
    <property type="match status" value="1"/>
</dbReference>
<dbReference type="PANTHER" id="PTHR35807:SF1">
    <property type="entry name" value="TRANSCRIPTIONAL REGULATOR REDD"/>
    <property type="match status" value="1"/>
</dbReference>
<evidence type="ECO:0000256" key="7">
    <source>
        <dbReference type="SAM" id="MobiDB-lite"/>
    </source>
</evidence>
<evidence type="ECO:0000259" key="8">
    <source>
        <dbReference type="PROSITE" id="PS51755"/>
    </source>
</evidence>
<dbReference type="PANTHER" id="PTHR35807">
    <property type="entry name" value="TRANSCRIPTIONAL REGULATOR REDD-RELATED"/>
    <property type="match status" value="1"/>
</dbReference>
<comment type="caution">
    <text evidence="9">The sequence shown here is derived from an EMBL/GenBank/DDBJ whole genome shotgun (WGS) entry which is preliminary data.</text>
</comment>
<evidence type="ECO:0000256" key="3">
    <source>
        <dbReference type="ARBA" id="ARBA00023015"/>
    </source>
</evidence>
<dbReference type="GO" id="GO:0006355">
    <property type="term" value="P:regulation of DNA-templated transcription"/>
    <property type="evidence" value="ECO:0007669"/>
    <property type="project" value="InterPro"/>
</dbReference>
<feature type="region of interest" description="Disordered" evidence="7">
    <location>
        <begin position="248"/>
        <end position="267"/>
    </location>
</feature>
<accession>A0A6L6X9B0</accession>
<evidence type="ECO:0000256" key="5">
    <source>
        <dbReference type="ARBA" id="ARBA00023163"/>
    </source>
</evidence>
<protein>
    <recommendedName>
        <fullName evidence="8">OmpR/PhoB-type domain-containing protein</fullName>
    </recommendedName>
</protein>
<dbReference type="SUPFAM" id="SSF48452">
    <property type="entry name" value="TPR-like"/>
    <property type="match status" value="1"/>
</dbReference>
<dbReference type="PROSITE" id="PS51755">
    <property type="entry name" value="OMPR_PHOB"/>
    <property type="match status" value="1"/>
</dbReference>
<dbReference type="RefSeq" id="WP_343041788.1">
    <property type="nucleotide sequence ID" value="NZ_WPNZ01000033.1"/>
</dbReference>
<dbReference type="Gene3D" id="1.25.40.10">
    <property type="entry name" value="Tetratricopeptide repeat domain"/>
    <property type="match status" value="1"/>
</dbReference>
<dbReference type="InterPro" id="IPR016032">
    <property type="entry name" value="Sig_transdc_resp-reg_C-effctor"/>
</dbReference>
<keyword evidence="2" id="KW-0902">Two-component regulatory system</keyword>
<dbReference type="SMART" id="SM00862">
    <property type="entry name" value="Trans_reg_C"/>
    <property type="match status" value="1"/>
</dbReference>
<dbReference type="Proteomes" id="UP000483802">
    <property type="component" value="Unassembled WGS sequence"/>
</dbReference>
<dbReference type="CDD" id="cd15831">
    <property type="entry name" value="BTAD"/>
    <property type="match status" value="1"/>
</dbReference>
<dbReference type="GO" id="GO:0003677">
    <property type="term" value="F:DNA binding"/>
    <property type="evidence" value="ECO:0007669"/>
    <property type="project" value="UniProtKB-UniRule"/>
</dbReference>
<dbReference type="SMART" id="SM01043">
    <property type="entry name" value="BTAD"/>
    <property type="match status" value="1"/>
</dbReference>
<evidence type="ECO:0000313" key="9">
    <source>
        <dbReference type="EMBL" id="MVO90442.1"/>
    </source>
</evidence>
<feature type="domain" description="OmpR/PhoB-type" evidence="8">
    <location>
        <begin position="1"/>
        <end position="97"/>
    </location>
</feature>
<dbReference type="InterPro" id="IPR011990">
    <property type="entry name" value="TPR-like_helical_dom_sf"/>
</dbReference>
<dbReference type="EMBL" id="WPNZ01000033">
    <property type="protein sequence ID" value="MVO90442.1"/>
    <property type="molecule type" value="Genomic_DNA"/>
</dbReference>
<feature type="DNA-binding region" description="OmpR/PhoB-type" evidence="6">
    <location>
        <begin position="1"/>
        <end position="97"/>
    </location>
</feature>
<name>A0A6L6X9B0_9ACTN</name>
<dbReference type="Pfam" id="PF03704">
    <property type="entry name" value="BTAD"/>
    <property type="match status" value="1"/>
</dbReference>
<keyword evidence="5" id="KW-0804">Transcription</keyword>
<dbReference type="InterPro" id="IPR036388">
    <property type="entry name" value="WH-like_DNA-bd_sf"/>
</dbReference>
<dbReference type="SUPFAM" id="SSF46894">
    <property type="entry name" value="C-terminal effector domain of the bipartite response regulators"/>
    <property type="match status" value="1"/>
</dbReference>
<dbReference type="AlphaFoldDB" id="A0A6L6X9B0"/>
<organism evidence="9 10">
    <name type="scientific">Streptomyces typhae</name>
    <dbReference type="NCBI Taxonomy" id="2681492"/>
    <lineage>
        <taxon>Bacteria</taxon>
        <taxon>Bacillati</taxon>
        <taxon>Actinomycetota</taxon>
        <taxon>Actinomycetes</taxon>
        <taxon>Kitasatosporales</taxon>
        <taxon>Streptomycetaceae</taxon>
        <taxon>Streptomyces</taxon>
    </lineage>
</organism>
<dbReference type="GO" id="GO:0000160">
    <property type="term" value="P:phosphorelay signal transduction system"/>
    <property type="evidence" value="ECO:0007669"/>
    <property type="project" value="UniProtKB-KW"/>
</dbReference>
<evidence type="ECO:0000313" key="10">
    <source>
        <dbReference type="Proteomes" id="UP000483802"/>
    </source>
</evidence>
<reference evidence="9 10" key="1">
    <citation type="submission" date="2019-11" db="EMBL/GenBank/DDBJ databases">
        <title>Streptomyces typhae sp. nov., a novel endophytic actinomycete isolated from the root of cattail pollen (Typha angustifolia L.).</title>
        <authorList>
            <person name="Peng C."/>
        </authorList>
    </citation>
    <scope>NUCLEOTIDE SEQUENCE [LARGE SCALE GENOMIC DNA]</scope>
    <source>
        <strain evidence="10">p1417</strain>
    </source>
</reference>
<keyword evidence="3" id="KW-0805">Transcription regulation</keyword>
<dbReference type="InterPro" id="IPR001867">
    <property type="entry name" value="OmpR/PhoB-type_DNA-bd"/>
</dbReference>
<evidence type="ECO:0000256" key="1">
    <source>
        <dbReference type="ARBA" id="ARBA00005820"/>
    </source>
</evidence>
<dbReference type="Gene3D" id="1.10.10.10">
    <property type="entry name" value="Winged helix-like DNA-binding domain superfamily/Winged helix DNA-binding domain"/>
    <property type="match status" value="1"/>
</dbReference>
<comment type="similarity">
    <text evidence="1">Belongs to the AfsR/DnrI/RedD regulatory family.</text>
</comment>
<gene>
    <name evidence="9" type="ORF">GPA10_38270</name>
</gene>
<evidence type="ECO:0000256" key="6">
    <source>
        <dbReference type="PROSITE-ProRule" id="PRU01091"/>
    </source>
</evidence>
<keyword evidence="10" id="KW-1185">Reference proteome</keyword>